<evidence type="ECO:0008006" key="2">
    <source>
        <dbReference type="Google" id="ProtNLM"/>
    </source>
</evidence>
<protein>
    <recommendedName>
        <fullName evidence="2">Outer membrane lipoprotein</fullName>
    </recommendedName>
</protein>
<evidence type="ECO:0000313" key="1">
    <source>
        <dbReference type="EMBL" id="KKL71079.1"/>
    </source>
</evidence>
<feature type="non-terminal residue" evidence="1">
    <location>
        <position position="196"/>
    </location>
</feature>
<dbReference type="GO" id="GO:0019867">
    <property type="term" value="C:outer membrane"/>
    <property type="evidence" value="ECO:0007669"/>
    <property type="project" value="InterPro"/>
</dbReference>
<reference evidence="1" key="1">
    <citation type="journal article" date="2015" name="Nature">
        <title>Complex archaea that bridge the gap between prokaryotes and eukaryotes.</title>
        <authorList>
            <person name="Spang A."/>
            <person name="Saw J.H."/>
            <person name="Jorgensen S.L."/>
            <person name="Zaremba-Niedzwiedzka K."/>
            <person name="Martijn J."/>
            <person name="Lind A.E."/>
            <person name="van Eijk R."/>
            <person name="Schleper C."/>
            <person name="Guy L."/>
            <person name="Ettema T.J."/>
        </authorList>
    </citation>
    <scope>NUCLEOTIDE SEQUENCE</scope>
</reference>
<proteinExistence type="predicted"/>
<dbReference type="PROSITE" id="PS51257">
    <property type="entry name" value="PROKAR_LIPOPROTEIN"/>
    <property type="match status" value="1"/>
</dbReference>
<comment type="caution">
    <text evidence="1">The sequence shown here is derived from an EMBL/GenBank/DDBJ whole genome shotgun (WGS) entry which is preliminary data.</text>
</comment>
<sequence length="196" mass="22750">MKRYIALTLVCLALASCSNALTDALLNTFDPELTFSQIRNSPESHFDEQFMWGGFIVSGKHKEAGTFLEIVQNPIDVNGLIIDPDVSDGRFIAFFPDKFLDPSIYERGRLITTVGFLINTISGDIADEPYIFPVLEATETTLWKSDFLHFQNRRGWYTDYRHIGRWDWDHKFRRYGYSGYRNMDYGGWPDDRAPWP</sequence>
<name>A0A0F9EAV1_9ZZZZ</name>
<dbReference type="PANTHER" id="PTHR37530">
    <property type="entry name" value="OUTER MEMBRANE PROTEIN SLP"/>
    <property type="match status" value="1"/>
</dbReference>
<dbReference type="Pfam" id="PF03843">
    <property type="entry name" value="Slp"/>
    <property type="match status" value="1"/>
</dbReference>
<dbReference type="EMBL" id="LAZR01025697">
    <property type="protein sequence ID" value="KKL71079.1"/>
    <property type="molecule type" value="Genomic_DNA"/>
</dbReference>
<organism evidence="1">
    <name type="scientific">marine sediment metagenome</name>
    <dbReference type="NCBI Taxonomy" id="412755"/>
    <lineage>
        <taxon>unclassified sequences</taxon>
        <taxon>metagenomes</taxon>
        <taxon>ecological metagenomes</taxon>
    </lineage>
</organism>
<dbReference type="AlphaFoldDB" id="A0A0F9EAV1"/>
<dbReference type="PANTHER" id="PTHR37530:SF1">
    <property type="entry name" value="OUTER MEMBRANE PROTEIN SLP"/>
    <property type="match status" value="1"/>
</dbReference>
<dbReference type="InterPro" id="IPR004658">
    <property type="entry name" value="OMP_Slp"/>
</dbReference>
<accession>A0A0F9EAV1</accession>
<gene>
    <name evidence="1" type="ORF">LCGC14_2098510</name>
</gene>